<keyword evidence="2" id="KW-1185">Reference proteome</keyword>
<comment type="caution">
    <text evidence="1">The sequence shown here is derived from an EMBL/GenBank/DDBJ whole genome shotgun (WGS) entry which is preliminary data.</text>
</comment>
<dbReference type="AlphaFoldDB" id="A0A1V4EQ64"/>
<accession>A0A1V4EQ64</accession>
<name>A0A1V4EQ64_9BACL</name>
<gene>
    <name evidence="1" type="ORF">B2M26_13770</name>
</gene>
<evidence type="ECO:0000313" key="1">
    <source>
        <dbReference type="EMBL" id="OPG15067.1"/>
    </source>
</evidence>
<sequence length="281" mass="31391">MNTTQIDAILDEFRAARWVAGNLGDLPCEGWFLLEVNPLPPGDELHKIVQDIAGGHSVFVIDGQVRHLSSCPERHHEPMAIPKDVKAALQRLGAHTFRIAVHPGLVNAYQGQPLAIAFEPAINYGVFPDHPHLNTGGVGAILGQGFYVPDTICYEENILGLGSDPVERFLQAFGRISVWLLRHMIWMETKKLCDGKGQWIGPEAPPLTPKQRAESGFWNPSDLCRCNSGKRYSDCHMLSDLGYGILTKSISTKNLKQGIAARYEQRREQHKKFYSQIRRSS</sequence>
<organism evidence="1 2">
    <name type="scientific">Ferroacidibacillus organovorans</name>
    <dbReference type="NCBI Taxonomy" id="1765683"/>
    <lineage>
        <taxon>Bacteria</taxon>
        <taxon>Bacillati</taxon>
        <taxon>Bacillota</taxon>
        <taxon>Bacilli</taxon>
        <taxon>Bacillales</taxon>
        <taxon>Alicyclobacillaceae</taxon>
        <taxon>Ferroacidibacillus</taxon>
    </lineage>
</organism>
<evidence type="ECO:0000313" key="2">
    <source>
        <dbReference type="Proteomes" id="UP000190229"/>
    </source>
</evidence>
<proteinExistence type="predicted"/>
<protein>
    <submittedName>
        <fullName evidence="1">Uncharacterized protein</fullName>
    </submittedName>
</protein>
<reference evidence="1 2" key="1">
    <citation type="submission" date="2017-02" db="EMBL/GenBank/DDBJ databases">
        <title>Draft genome of Acidibacillus ferrooxidans Huett2.</title>
        <authorList>
            <person name="Schopf S."/>
        </authorList>
    </citation>
    <scope>NUCLEOTIDE SEQUENCE [LARGE SCALE GENOMIC DNA]</scope>
    <source>
        <strain evidence="1 2">Huett2</strain>
    </source>
</reference>
<dbReference type="Proteomes" id="UP000190229">
    <property type="component" value="Unassembled WGS sequence"/>
</dbReference>
<dbReference type="EMBL" id="MWPS01000044">
    <property type="protein sequence ID" value="OPG15067.1"/>
    <property type="molecule type" value="Genomic_DNA"/>
</dbReference>